<evidence type="ECO:0000313" key="3">
    <source>
        <dbReference type="Proteomes" id="UP000000763"/>
    </source>
</evidence>
<feature type="compositionally biased region" description="Basic residues" evidence="1">
    <location>
        <begin position="86"/>
        <end position="97"/>
    </location>
</feature>
<reference evidence="3" key="2">
    <citation type="journal article" date="2008" name="Nucleic Acids Res.">
        <title>The rice annotation project database (RAP-DB): 2008 update.</title>
        <authorList>
            <consortium name="The rice annotation project (RAP)"/>
        </authorList>
    </citation>
    <scope>GENOME REANNOTATION</scope>
    <source>
        <strain evidence="3">cv. Nipponbare</strain>
    </source>
</reference>
<feature type="non-terminal residue" evidence="2">
    <location>
        <position position="1"/>
    </location>
</feature>
<reference evidence="2 3" key="1">
    <citation type="journal article" date="2005" name="Nature">
        <title>The map-based sequence of the rice genome.</title>
        <authorList>
            <consortium name="International rice genome sequencing project (IRGSP)"/>
            <person name="Matsumoto T."/>
            <person name="Wu J."/>
            <person name="Kanamori H."/>
            <person name="Katayose Y."/>
            <person name="Fujisawa M."/>
            <person name="Namiki N."/>
            <person name="Mizuno H."/>
            <person name="Yamamoto K."/>
            <person name="Antonio B.A."/>
            <person name="Baba T."/>
            <person name="Sakata K."/>
            <person name="Nagamura Y."/>
            <person name="Aoki H."/>
            <person name="Arikawa K."/>
            <person name="Arita K."/>
            <person name="Bito T."/>
            <person name="Chiden Y."/>
            <person name="Fujitsuka N."/>
            <person name="Fukunaka R."/>
            <person name="Hamada M."/>
            <person name="Harada C."/>
            <person name="Hayashi A."/>
            <person name="Hijishita S."/>
            <person name="Honda M."/>
            <person name="Hosokawa S."/>
            <person name="Ichikawa Y."/>
            <person name="Idonuma A."/>
            <person name="Iijima M."/>
            <person name="Ikeda M."/>
            <person name="Ikeno M."/>
            <person name="Ito K."/>
            <person name="Ito S."/>
            <person name="Ito T."/>
            <person name="Ito Y."/>
            <person name="Ito Y."/>
            <person name="Iwabuchi A."/>
            <person name="Kamiya K."/>
            <person name="Karasawa W."/>
            <person name="Kurita K."/>
            <person name="Katagiri S."/>
            <person name="Kikuta A."/>
            <person name="Kobayashi H."/>
            <person name="Kobayashi N."/>
            <person name="Machita K."/>
            <person name="Maehara T."/>
            <person name="Masukawa M."/>
            <person name="Mizubayashi T."/>
            <person name="Mukai Y."/>
            <person name="Nagasaki H."/>
            <person name="Nagata Y."/>
            <person name="Naito S."/>
            <person name="Nakashima M."/>
            <person name="Nakama Y."/>
            <person name="Nakamichi Y."/>
            <person name="Nakamura M."/>
            <person name="Meguro A."/>
            <person name="Negishi M."/>
            <person name="Ohta I."/>
            <person name="Ohta T."/>
            <person name="Okamoto M."/>
            <person name="Ono N."/>
            <person name="Saji S."/>
            <person name="Sakaguchi M."/>
            <person name="Sakai K."/>
            <person name="Shibata M."/>
            <person name="Shimokawa T."/>
            <person name="Song J."/>
            <person name="Takazaki Y."/>
            <person name="Terasawa K."/>
            <person name="Tsugane M."/>
            <person name="Tsuji K."/>
            <person name="Ueda S."/>
            <person name="Waki K."/>
            <person name="Yamagata H."/>
            <person name="Yamamoto M."/>
            <person name="Yamamoto S."/>
            <person name="Yamane H."/>
            <person name="Yoshiki S."/>
            <person name="Yoshihara R."/>
            <person name="Yukawa K."/>
            <person name="Zhong H."/>
            <person name="Yano M."/>
            <person name="Yuan Q."/>
            <person name="Ouyang S."/>
            <person name="Liu J."/>
            <person name="Jones K.M."/>
            <person name="Gansberger K."/>
            <person name="Moffat K."/>
            <person name="Hill J."/>
            <person name="Bera J."/>
            <person name="Fadrosh D."/>
            <person name="Jin S."/>
            <person name="Johri S."/>
            <person name="Kim M."/>
            <person name="Overton L."/>
            <person name="Reardon M."/>
            <person name="Tsitrin T."/>
            <person name="Vuong H."/>
            <person name="Weaver B."/>
            <person name="Ciecko A."/>
            <person name="Tallon L."/>
            <person name="Jackson J."/>
            <person name="Pai G."/>
            <person name="Aken S.V."/>
            <person name="Utterback T."/>
            <person name="Reidmuller S."/>
            <person name="Feldblyum T."/>
            <person name="Hsiao J."/>
            <person name="Zismann V."/>
            <person name="Iobst S."/>
            <person name="de Vazeille A.R."/>
            <person name="Buell C.R."/>
            <person name="Ying K."/>
            <person name="Li Y."/>
            <person name="Lu T."/>
            <person name="Huang Y."/>
            <person name="Zhao Q."/>
            <person name="Feng Q."/>
            <person name="Zhang L."/>
            <person name="Zhu J."/>
            <person name="Weng Q."/>
            <person name="Mu J."/>
            <person name="Lu Y."/>
            <person name="Fan D."/>
            <person name="Liu Y."/>
            <person name="Guan J."/>
            <person name="Zhang Y."/>
            <person name="Yu S."/>
            <person name="Liu X."/>
            <person name="Zhang Y."/>
            <person name="Hong G."/>
            <person name="Han B."/>
            <person name="Choisne N."/>
            <person name="Demange N."/>
            <person name="Orjeda G."/>
            <person name="Samain S."/>
            <person name="Cattolico L."/>
            <person name="Pelletier E."/>
            <person name="Couloux A."/>
            <person name="Segurens B."/>
            <person name="Wincker P."/>
            <person name="D'Hont A."/>
            <person name="Scarpelli C."/>
            <person name="Weissenbach J."/>
            <person name="Salanoubat M."/>
            <person name="Quetier F."/>
            <person name="Yu Y."/>
            <person name="Kim H.R."/>
            <person name="Rambo T."/>
            <person name="Currie J."/>
            <person name="Collura K."/>
            <person name="Luo M."/>
            <person name="Yang T."/>
            <person name="Ammiraju J.S.S."/>
            <person name="Engler F."/>
            <person name="Soderlund C."/>
            <person name="Wing R.A."/>
            <person name="Palmer L.E."/>
            <person name="de la Bastide M."/>
            <person name="Spiegel L."/>
            <person name="Nascimento L."/>
            <person name="Zutavern T."/>
            <person name="O'Shaughnessy A."/>
            <person name="Dike S."/>
            <person name="Dedhia N."/>
            <person name="Preston R."/>
            <person name="Balija V."/>
            <person name="McCombie W.R."/>
            <person name="Chow T."/>
            <person name="Chen H."/>
            <person name="Chung M."/>
            <person name="Chen C."/>
            <person name="Shaw J."/>
            <person name="Wu H."/>
            <person name="Hsiao K."/>
            <person name="Chao Y."/>
            <person name="Chu M."/>
            <person name="Cheng C."/>
            <person name="Hour A."/>
            <person name="Lee P."/>
            <person name="Lin S."/>
            <person name="Lin Y."/>
            <person name="Liou J."/>
            <person name="Liu S."/>
            <person name="Hsing Y."/>
            <person name="Raghuvanshi S."/>
            <person name="Mohanty A."/>
            <person name="Bharti A.K."/>
            <person name="Gaur A."/>
            <person name="Gupta V."/>
            <person name="Kumar D."/>
            <person name="Ravi V."/>
            <person name="Vij S."/>
            <person name="Kapur A."/>
            <person name="Khurana P."/>
            <person name="Khurana P."/>
            <person name="Khurana J.P."/>
            <person name="Tyagi A.K."/>
            <person name="Gaikwad K."/>
            <person name="Singh A."/>
            <person name="Dalal V."/>
            <person name="Srivastava S."/>
            <person name="Dixit A."/>
            <person name="Pal A.K."/>
            <person name="Ghazi I.A."/>
            <person name="Yadav M."/>
            <person name="Pandit A."/>
            <person name="Bhargava A."/>
            <person name="Sureshbabu K."/>
            <person name="Batra K."/>
            <person name="Sharma T.R."/>
            <person name="Mohapatra T."/>
            <person name="Singh N.K."/>
            <person name="Messing J."/>
            <person name="Nelson A.B."/>
            <person name="Fuks G."/>
            <person name="Kavchok S."/>
            <person name="Keizer G."/>
            <person name="Linton E."/>
            <person name="Llaca V."/>
            <person name="Song R."/>
            <person name="Tanyolac B."/>
            <person name="Young S."/>
            <person name="Ho-Il K."/>
            <person name="Hahn J.H."/>
            <person name="Sangsakoo G."/>
            <person name="Vanavichit A."/>
            <person name="de Mattos Luiz.A.T."/>
            <person name="Zimmer P.D."/>
            <person name="Malone G."/>
            <person name="Dellagostin O."/>
            <person name="de Oliveira A.C."/>
            <person name="Bevan M."/>
            <person name="Bancroft I."/>
            <person name="Minx P."/>
            <person name="Cordum H."/>
            <person name="Wilson R."/>
            <person name="Cheng Z."/>
            <person name="Jin W."/>
            <person name="Jiang J."/>
            <person name="Leong S.A."/>
            <person name="Iwama H."/>
            <person name="Gojobori T."/>
            <person name="Itoh T."/>
            <person name="Niimura Y."/>
            <person name="Fujii Y."/>
            <person name="Habara T."/>
            <person name="Sakai H."/>
            <person name="Sato Y."/>
            <person name="Wilson G."/>
            <person name="Kumar K."/>
            <person name="McCouch S."/>
            <person name="Juretic N."/>
            <person name="Hoen D."/>
            <person name="Wright S."/>
            <person name="Bruskiewich R."/>
            <person name="Bureau T."/>
            <person name="Miyao A."/>
            <person name="Hirochika H."/>
            <person name="Nishikawa T."/>
            <person name="Kadowaki K."/>
            <person name="Sugiura M."/>
            <person name="Burr B."/>
            <person name="Sasaki T."/>
        </authorList>
    </citation>
    <scope>NUCLEOTIDE SEQUENCE [LARGE SCALE GENOMIC DNA]</scope>
    <source>
        <strain evidence="3">cv. Nipponbare</strain>
    </source>
</reference>
<feature type="region of interest" description="Disordered" evidence="1">
    <location>
        <begin position="9"/>
        <end position="97"/>
    </location>
</feature>
<protein>
    <submittedName>
        <fullName evidence="2">Os03g0561415 protein</fullName>
    </submittedName>
</protein>
<dbReference type="KEGG" id="dosa:Os03g0561415"/>
<dbReference type="Proteomes" id="UP000000763">
    <property type="component" value="Chromosome 3"/>
</dbReference>
<organism evidence="2 3">
    <name type="scientific">Oryza sativa subsp. japonica</name>
    <name type="common">Rice</name>
    <dbReference type="NCBI Taxonomy" id="39947"/>
    <lineage>
        <taxon>Eukaryota</taxon>
        <taxon>Viridiplantae</taxon>
        <taxon>Streptophyta</taxon>
        <taxon>Embryophyta</taxon>
        <taxon>Tracheophyta</taxon>
        <taxon>Spermatophyta</taxon>
        <taxon>Magnoliopsida</taxon>
        <taxon>Liliopsida</taxon>
        <taxon>Poales</taxon>
        <taxon>Poaceae</taxon>
        <taxon>BOP clade</taxon>
        <taxon>Oryzoideae</taxon>
        <taxon>Oryzeae</taxon>
        <taxon>Oryzinae</taxon>
        <taxon>Oryza</taxon>
        <taxon>Oryza sativa</taxon>
    </lineage>
</organism>
<evidence type="ECO:0000313" key="2">
    <source>
        <dbReference type="EMBL" id="BAH92225.1"/>
    </source>
</evidence>
<evidence type="ECO:0000256" key="1">
    <source>
        <dbReference type="SAM" id="MobiDB-lite"/>
    </source>
</evidence>
<dbReference type="EMBL" id="AP008209">
    <property type="protein sequence ID" value="BAH92225.1"/>
    <property type="molecule type" value="Genomic_DNA"/>
</dbReference>
<dbReference type="Gramene" id="Os03t0561400-01">
    <property type="protein sequence ID" value="Os03t0561400-01"/>
    <property type="gene ID" value="Os03g0561400"/>
</dbReference>
<proteinExistence type="predicted"/>
<sequence length="97" mass="11302">IHFLTFPFLPPSEISHHHHLPYRPELSPNHRRSGLLPHSLSRPPPSPDARRSGTCFTADVAVPRQLEHRRPSLPPLGSQEETEEKKRRKKKAKRRKR</sequence>
<dbReference type="AlphaFoldDB" id="A0A0P0VZD6"/>
<name>A0A0P0VZD6_ORYSJ</name>
<gene>
    <name evidence="2" type="ordered locus">Os03g0561415</name>
</gene>
<accession>A0A0P0VZD6</accession>